<dbReference type="SMART" id="SM01362">
    <property type="entry name" value="DUF663"/>
    <property type="match status" value="1"/>
</dbReference>
<feature type="compositionally biased region" description="Acidic residues" evidence="5">
    <location>
        <begin position="483"/>
        <end position="497"/>
    </location>
</feature>
<evidence type="ECO:0000313" key="7">
    <source>
        <dbReference type="EMBL" id="KAJ3789519.1"/>
    </source>
</evidence>
<dbReference type="PANTHER" id="PTHR12858:SF1">
    <property type="entry name" value="PRE-RRNA-PROCESSING PROTEIN TSR1 HOMOLOG"/>
    <property type="match status" value="1"/>
</dbReference>
<dbReference type="Proteomes" id="UP001163798">
    <property type="component" value="Unassembled WGS sequence"/>
</dbReference>
<feature type="region of interest" description="Disordered" evidence="5">
    <location>
        <begin position="1"/>
        <end position="52"/>
    </location>
</feature>
<proteinExistence type="inferred from homology"/>
<feature type="domain" description="Bms1-type G" evidence="6">
    <location>
        <begin position="86"/>
        <end position="248"/>
    </location>
</feature>
<feature type="compositionally biased region" description="Basic and acidic residues" evidence="5">
    <location>
        <begin position="382"/>
        <end position="392"/>
    </location>
</feature>
<feature type="compositionally biased region" description="Basic and acidic residues" evidence="5">
    <location>
        <begin position="504"/>
        <end position="518"/>
    </location>
</feature>
<evidence type="ECO:0000259" key="6">
    <source>
        <dbReference type="PROSITE" id="PS51714"/>
    </source>
</evidence>
<dbReference type="Pfam" id="PF08142">
    <property type="entry name" value="AARP2CN"/>
    <property type="match status" value="1"/>
</dbReference>
<dbReference type="EMBL" id="MU793259">
    <property type="protein sequence ID" value="KAJ3789519.1"/>
    <property type="molecule type" value="Genomic_DNA"/>
</dbReference>
<feature type="compositionally biased region" description="Acidic residues" evidence="5">
    <location>
        <begin position="459"/>
        <end position="470"/>
    </location>
</feature>
<dbReference type="Pfam" id="PF22298">
    <property type="entry name" value="Tsr1_G-like"/>
    <property type="match status" value="1"/>
</dbReference>
<evidence type="ECO:0000313" key="8">
    <source>
        <dbReference type="Proteomes" id="UP001163798"/>
    </source>
</evidence>
<name>A0AA38NQZ4_9AGAR</name>
<dbReference type="GO" id="GO:0005525">
    <property type="term" value="F:GTP binding"/>
    <property type="evidence" value="ECO:0007669"/>
    <property type="project" value="TreeGrafter"/>
</dbReference>
<protein>
    <submittedName>
        <fullName evidence="7">Ribosome biogenesis protein tsr1</fullName>
    </submittedName>
</protein>
<organism evidence="7 8">
    <name type="scientific">Lentinula aff. detonsa</name>
    <dbReference type="NCBI Taxonomy" id="2804958"/>
    <lineage>
        <taxon>Eukaryota</taxon>
        <taxon>Fungi</taxon>
        <taxon>Dikarya</taxon>
        <taxon>Basidiomycota</taxon>
        <taxon>Agaricomycotina</taxon>
        <taxon>Agaricomycetes</taxon>
        <taxon>Agaricomycetidae</taxon>
        <taxon>Agaricales</taxon>
        <taxon>Marasmiineae</taxon>
        <taxon>Omphalotaceae</taxon>
        <taxon>Lentinula</taxon>
    </lineage>
</organism>
<comment type="subcellular location">
    <subcellularLocation>
        <location evidence="1">Nucleus</location>
        <location evidence="1">Nucleolus</location>
    </subcellularLocation>
</comment>
<evidence type="ECO:0000256" key="1">
    <source>
        <dbReference type="ARBA" id="ARBA00004604"/>
    </source>
</evidence>
<gene>
    <name evidence="7" type="ORF">GGU10DRAFT_42925</name>
</gene>
<evidence type="ECO:0000256" key="2">
    <source>
        <dbReference type="ARBA" id="ARBA00022517"/>
    </source>
</evidence>
<accession>A0AA38NQZ4</accession>
<feature type="region of interest" description="Disordered" evidence="5">
    <location>
        <begin position="352"/>
        <end position="531"/>
    </location>
</feature>
<evidence type="ECO:0000256" key="5">
    <source>
        <dbReference type="SAM" id="MobiDB-lite"/>
    </source>
</evidence>
<comment type="similarity">
    <text evidence="4">Belongs to the TRAFAC class translation factor GTPase superfamily. Bms1-like GTPase family. TSR1 subfamily.</text>
</comment>
<evidence type="ECO:0000256" key="4">
    <source>
        <dbReference type="ARBA" id="ARBA00038288"/>
    </source>
</evidence>
<dbReference type="PROSITE" id="PS51714">
    <property type="entry name" value="G_BMS1"/>
    <property type="match status" value="1"/>
</dbReference>
<feature type="compositionally biased region" description="Polar residues" evidence="5">
    <location>
        <begin position="43"/>
        <end position="52"/>
    </location>
</feature>
<dbReference type="GO" id="GO:0003924">
    <property type="term" value="F:GTPase activity"/>
    <property type="evidence" value="ECO:0007669"/>
    <property type="project" value="TreeGrafter"/>
</dbReference>
<dbReference type="InterPro" id="IPR030387">
    <property type="entry name" value="G_Bms1/Tsr1_dom"/>
</dbReference>
<dbReference type="InterPro" id="IPR007034">
    <property type="entry name" value="BMS1_TSR1_C"/>
</dbReference>
<dbReference type="Pfam" id="PF04950">
    <property type="entry name" value="RIBIOP_C"/>
    <property type="match status" value="2"/>
</dbReference>
<dbReference type="GO" id="GO:0005730">
    <property type="term" value="C:nucleolus"/>
    <property type="evidence" value="ECO:0007669"/>
    <property type="project" value="UniProtKB-SubCell"/>
</dbReference>
<sequence length="918" mass="102438">MVTQQHHHRPTLKQSNKSFKSKHASKGSLKDAQKGKAPRSSPKLHSTISNDSAQLRLNRRNAAKQAQLTKRQSLVDSRRLFGSGGTPRIVVVVSLTSDVDSRSCVERLALALGEVVDGKEKLNAPRFKTSLQFLFPNTFYSTLDALLIADYLLLVLSPSVEVDEKGETLMRTMQSVGMPSVVAVAGGSIQETSTKTSKEQKEILKSLLSFTQYFVPSLSRVYDLSSPPSSASSEALNTVRALCESTPAEIKWRTGRSYLLADQLAWVELDSNNDSKKDAEPTVLGSLSMTGIIRGASLDPNRLVHLPGWGDYQIDKILSAPLPRPTKTTSKTNADFMDQDDAPLESILLAEPTPSEADSLASTNPTDDEEELQREQTWPTDEEMRAADRDIDLDVEGQEPIPDAPKGTTPKRIKRLPKGMSEYQAAWVVDSDEEGDDDDEDEQNDADSDADAVEKDAAMDEADEVDDDAESSTGGKKKVRFGDEEDFEDLPQDEEEAQLASWRLAREKEKEREKEEQTHTLFPDELDTPQHIPAQQRFARYRGLRSFRTSPWDPYENLPREYGRIFSWEGQGDRRGGGAFKRMERSIMKRVEKEGKGIEPGTRVTVVLKKVPRNVYLQHASSSTSLSIASKSPSPLSLFALHPHEHKKTVLNLTAIRNTEYTRSVRSKDPLVLFMGFRRLKVKPIYSAYEGGKIPPNNVHKFLRYLRHGGTSMATIYGPVMFGSGKVSCVLLREADVDASASGTPALVASGTLAAPSTTRIIAKRVILTGHPFKVHKKTATVRYMFFNAGEYLASFVRLNNFVDVPTLIPPFLTIYLYFPLSLLADVEYFSPIQLHTKHGRTGHIKESLGTHGYFKAHFDGPISQMDTVCMSLYKRVWPRWSETVREIEDKGRNVVFDEHNNRKAEWAGSVGEDVDMS</sequence>
<dbReference type="GO" id="GO:0000479">
    <property type="term" value="P:endonucleolytic cleavage of tricistronic rRNA transcript (SSU-rRNA, 5.8S rRNA, LSU-rRNA)"/>
    <property type="evidence" value="ECO:0007669"/>
    <property type="project" value="TreeGrafter"/>
</dbReference>
<dbReference type="PANTHER" id="PTHR12858">
    <property type="entry name" value="RIBOSOME BIOGENESIS PROTEIN"/>
    <property type="match status" value="1"/>
</dbReference>
<feature type="compositionally biased region" description="Acidic residues" evidence="5">
    <location>
        <begin position="430"/>
        <end position="451"/>
    </location>
</feature>
<evidence type="ECO:0000256" key="3">
    <source>
        <dbReference type="ARBA" id="ARBA00023242"/>
    </source>
</evidence>
<keyword evidence="3" id="KW-0539">Nucleus</keyword>
<dbReference type="GO" id="GO:0000462">
    <property type="term" value="P:maturation of SSU-rRNA from tricistronic rRNA transcript (SSU-rRNA, 5.8S rRNA, LSU-rRNA)"/>
    <property type="evidence" value="ECO:0007669"/>
    <property type="project" value="TreeGrafter"/>
</dbReference>
<dbReference type="InterPro" id="IPR039761">
    <property type="entry name" value="Bms1/Tsr1"/>
</dbReference>
<keyword evidence="8" id="KW-1185">Reference proteome</keyword>
<dbReference type="InterPro" id="IPR012948">
    <property type="entry name" value="AARP2CN"/>
</dbReference>
<reference evidence="7" key="1">
    <citation type="submission" date="2022-08" db="EMBL/GenBank/DDBJ databases">
        <authorList>
            <consortium name="DOE Joint Genome Institute"/>
            <person name="Min B."/>
            <person name="Riley R."/>
            <person name="Sierra-Patev S."/>
            <person name="Naranjo-Ortiz M."/>
            <person name="Looney B."/>
            <person name="Konkel Z."/>
            <person name="Slot J.C."/>
            <person name="Sakamoto Y."/>
            <person name="Steenwyk J.L."/>
            <person name="Rokas A."/>
            <person name="Carro J."/>
            <person name="Camarero S."/>
            <person name="Ferreira P."/>
            <person name="Molpeceres G."/>
            <person name="Ruiz-Duenas F.J."/>
            <person name="Serrano A."/>
            <person name="Henrissat B."/>
            <person name="Drula E."/>
            <person name="Hughes K.W."/>
            <person name="Mata J.L."/>
            <person name="Ishikawa N.K."/>
            <person name="Vargas-Isla R."/>
            <person name="Ushijima S."/>
            <person name="Smith C.A."/>
            <person name="Ahrendt S."/>
            <person name="Andreopoulos W."/>
            <person name="He G."/>
            <person name="Labutti K."/>
            <person name="Lipzen A."/>
            <person name="Ng V."/>
            <person name="Sandor L."/>
            <person name="Barry K."/>
            <person name="Martinez A.T."/>
            <person name="Xiao Y."/>
            <person name="Gibbons J.G."/>
            <person name="Terashima K."/>
            <person name="Hibbett D.S."/>
            <person name="Grigoriev I.V."/>
        </authorList>
    </citation>
    <scope>NUCLEOTIDE SEQUENCE</scope>
    <source>
        <strain evidence="7">TFB10291</strain>
    </source>
</reference>
<dbReference type="SMART" id="SM00785">
    <property type="entry name" value="AARP2CN"/>
    <property type="match status" value="1"/>
</dbReference>
<feature type="compositionally biased region" description="Basic residues" evidence="5">
    <location>
        <begin position="1"/>
        <end position="11"/>
    </location>
</feature>
<dbReference type="GO" id="GO:0034511">
    <property type="term" value="F:U3 snoRNA binding"/>
    <property type="evidence" value="ECO:0007669"/>
    <property type="project" value="TreeGrafter"/>
</dbReference>
<keyword evidence="2" id="KW-0690">Ribosome biogenesis</keyword>
<dbReference type="GO" id="GO:0030688">
    <property type="term" value="C:preribosome, small subunit precursor"/>
    <property type="evidence" value="ECO:0007669"/>
    <property type="project" value="TreeGrafter"/>
</dbReference>
<dbReference type="AlphaFoldDB" id="A0AA38NQZ4"/>
<comment type="caution">
    <text evidence="7">The sequence shown here is derived from an EMBL/GenBank/DDBJ whole genome shotgun (WGS) entry which is preliminary data.</text>
</comment>